<sequence>SDVCTTRLCPDAVTLGIDRGQVFADADDSVLHTDIVRQHKYSSLSDSSKSFQSVIDRSRSTDTQRSRDVSRFIKSEIAAVIFDLCTVFELY</sequence>
<evidence type="ECO:0000313" key="3">
    <source>
        <dbReference type="Proteomes" id="UP001432027"/>
    </source>
</evidence>
<reference evidence="2" key="1">
    <citation type="submission" date="2023-10" db="EMBL/GenBank/DDBJ databases">
        <title>Genome assembly of Pristionchus species.</title>
        <authorList>
            <person name="Yoshida K."/>
            <person name="Sommer R.J."/>
        </authorList>
    </citation>
    <scope>NUCLEOTIDE SEQUENCE</scope>
    <source>
        <strain evidence="2">RS0144</strain>
    </source>
</reference>
<comment type="caution">
    <text evidence="2">The sequence shown here is derived from an EMBL/GenBank/DDBJ whole genome shotgun (WGS) entry which is preliminary data.</text>
</comment>
<protein>
    <submittedName>
        <fullName evidence="2">Uncharacterized protein</fullName>
    </submittedName>
</protein>
<evidence type="ECO:0000313" key="2">
    <source>
        <dbReference type="EMBL" id="GMS96330.1"/>
    </source>
</evidence>
<dbReference type="AlphaFoldDB" id="A0AAV5TPX4"/>
<feature type="region of interest" description="Disordered" evidence="1">
    <location>
        <begin position="44"/>
        <end position="64"/>
    </location>
</feature>
<proteinExistence type="predicted"/>
<keyword evidence="3" id="KW-1185">Reference proteome</keyword>
<evidence type="ECO:0000256" key="1">
    <source>
        <dbReference type="SAM" id="MobiDB-lite"/>
    </source>
</evidence>
<feature type="non-terminal residue" evidence="2">
    <location>
        <position position="1"/>
    </location>
</feature>
<organism evidence="2 3">
    <name type="scientific">Pristionchus entomophagus</name>
    <dbReference type="NCBI Taxonomy" id="358040"/>
    <lineage>
        <taxon>Eukaryota</taxon>
        <taxon>Metazoa</taxon>
        <taxon>Ecdysozoa</taxon>
        <taxon>Nematoda</taxon>
        <taxon>Chromadorea</taxon>
        <taxon>Rhabditida</taxon>
        <taxon>Rhabditina</taxon>
        <taxon>Diplogasteromorpha</taxon>
        <taxon>Diplogasteroidea</taxon>
        <taxon>Neodiplogasteridae</taxon>
        <taxon>Pristionchus</taxon>
    </lineage>
</organism>
<feature type="compositionally biased region" description="Low complexity" evidence="1">
    <location>
        <begin position="44"/>
        <end position="53"/>
    </location>
</feature>
<dbReference type="EMBL" id="BTSX01000004">
    <property type="protein sequence ID" value="GMS96330.1"/>
    <property type="molecule type" value="Genomic_DNA"/>
</dbReference>
<gene>
    <name evidence="2" type="ORF">PENTCL1PPCAC_18505</name>
</gene>
<accession>A0AAV5TPX4</accession>
<name>A0AAV5TPX4_9BILA</name>
<dbReference type="Proteomes" id="UP001432027">
    <property type="component" value="Unassembled WGS sequence"/>
</dbReference>